<dbReference type="Proteomes" id="UP000015105">
    <property type="component" value="Chromosome 3D"/>
</dbReference>
<protein>
    <submittedName>
        <fullName evidence="1">Uncharacterized protein</fullName>
    </submittedName>
</protein>
<dbReference type="AlphaFoldDB" id="A0A453GKS7"/>
<keyword evidence="2" id="KW-1185">Reference proteome</keyword>
<reference evidence="2" key="2">
    <citation type="journal article" date="2017" name="Nat. Plants">
        <title>The Aegilops tauschii genome reveals multiple impacts of transposons.</title>
        <authorList>
            <person name="Zhao G."/>
            <person name="Zou C."/>
            <person name="Li K."/>
            <person name="Wang K."/>
            <person name="Li T."/>
            <person name="Gao L."/>
            <person name="Zhang X."/>
            <person name="Wang H."/>
            <person name="Yang Z."/>
            <person name="Liu X."/>
            <person name="Jiang W."/>
            <person name="Mao L."/>
            <person name="Kong X."/>
            <person name="Jiao Y."/>
            <person name="Jia J."/>
        </authorList>
    </citation>
    <scope>NUCLEOTIDE SEQUENCE [LARGE SCALE GENOMIC DNA]</scope>
    <source>
        <strain evidence="2">cv. AL8/78</strain>
    </source>
</reference>
<dbReference type="EnsemblPlants" id="AET3Gv21088000.27">
    <property type="protein sequence ID" value="AET3Gv21088000.27"/>
    <property type="gene ID" value="AET3Gv21088000"/>
</dbReference>
<sequence length="43" mass="5165">MLSVKFNLALTPSNFSRNYQELSKMTACIQDQHCAFWWVHMRM</sequence>
<reference evidence="1" key="4">
    <citation type="submission" date="2019-03" db="UniProtKB">
        <authorList>
            <consortium name="EnsemblPlants"/>
        </authorList>
    </citation>
    <scope>IDENTIFICATION</scope>
</reference>
<organism evidence="1 2">
    <name type="scientific">Aegilops tauschii subsp. strangulata</name>
    <name type="common">Goatgrass</name>
    <dbReference type="NCBI Taxonomy" id="200361"/>
    <lineage>
        <taxon>Eukaryota</taxon>
        <taxon>Viridiplantae</taxon>
        <taxon>Streptophyta</taxon>
        <taxon>Embryophyta</taxon>
        <taxon>Tracheophyta</taxon>
        <taxon>Spermatophyta</taxon>
        <taxon>Magnoliopsida</taxon>
        <taxon>Liliopsida</taxon>
        <taxon>Poales</taxon>
        <taxon>Poaceae</taxon>
        <taxon>BOP clade</taxon>
        <taxon>Pooideae</taxon>
        <taxon>Triticodae</taxon>
        <taxon>Triticeae</taxon>
        <taxon>Triticinae</taxon>
        <taxon>Aegilops</taxon>
    </lineage>
</organism>
<evidence type="ECO:0000313" key="2">
    <source>
        <dbReference type="Proteomes" id="UP000015105"/>
    </source>
</evidence>
<reference evidence="1" key="5">
    <citation type="journal article" date="2021" name="G3 (Bethesda)">
        <title>Aegilops tauschii genome assembly Aet v5.0 features greater sequence contiguity and improved annotation.</title>
        <authorList>
            <person name="Wang L."/>
            <person name="Zhu T."/>
            <person name="Rodriguez J.C."/>
            <person name="Deal K.R."/>
            <person name="Dubcovsky J."/>
            <person name="McGuire P.E."/>
            <person name="Lux T."/>
            <person name="Spannagl M."/>
            <person name="Mayer K.F.X."/>
            <person name="Baldrich P."/>
            <person name="Meyers B.C."/>
            <person name="Huo N."/>
            <person name="Gu Y.Q."/>
            <person name="Zhou H."/>
            <person name="Devos K.M."/>
            <person name="Bennetzen J.L."/>
            <person name="Unver T."/>
            <person name="Budak H."/>
            <person name="Gulick P.J."/>
            <person name="Galiba G."/>
            <person name="Kalapos B."/>
            <person name="Nelson D.R."/>
            <person name="Li P."/>
            <person name="You F.M."/>
            <person name="Luo M.C."/>
            <person name="Dvorak J."/>
        </authorList>
    </citation>
    <scope>NUCLEOTIDE SEQUENCE [LARGE SCALE GENOMIC DNA]</scope>
    <source>
        <strain evidence="1">cv. AL8/78</strain>
    </source>
</reference>
<proteinExistence type="predicted"/>
<reference evidence="1" key="3">
    <citation type="journal article" date="2017" name="Nature">
        <title>Genome sequence of the progenitor of the wheat D genome Aegilops tauschii.</title>
        <authorList>
            <person name="Luo M.C."/>
            <person name="Gu Y.Q."/>
            <person name="Puiu D."/>
            <person name="Wang H."/>
            <person name="Twardziok S.O."/>
            <person name="Deal K.R."/>
            <person name="Huo N."/>
            <person name="Zhu T."/>
            <person name="Wang L."/>
            <person name="Wang Y."/>
            <person name="McGuire P.E."/>
            <person name="Liu S."/>
            <person name="Long H."/>
            <person name="Ramasamy R.K."/>
            <person name="Rodriguez J.C."/>
            <person name="Van S.L."/>
            <person name="Yuan L."/>
            <person name="Wang Z."/>
            <person name="Xia Z."/>
            <person name="Xiao L."/>
            <person name="Anderson O.D."/>
            <person name="Ouyang S."/>
            <person name="Liang Y."/>
            <person name="Zimin A.V."/>
            <person name="Pertea G."/>
            <person name="Qi P."/>
            <person name="Bennetzen J.L."/>
            <person name="Dai X."/>
            <person name="Dawson M.W."/>
            <person name="Muller H.G."/>
            <person name="Kugler K."/>
            <person name="Rivarola-Duarte L."/>
            <person name="Spannagl M."/>
            <person name="Mayer K.F.X."/>
            <person name="Lu F.H."/>
            <person name="Bevan M.W."/>
            <person name="Leroy P."/>
            <person name="Li P."/>
            <person name="You F.M."/>
            <person name="Sun Q."/>
            <person name="Liu Z."/>
            <person name="Lyons E."/>
            <person name="Wicker T."/>
            <person name="Salzberg S.L."/>
            <person name="Devos K.M."/>
            <person name="Dvorak J."/>
        </authorList>
    </citation>
    <scope>NUCLEOTIDE SEQUENCE [LARGE SCALE GENOMIC DNA]</scope>
    <source>
        <strain evidence="1">cv. AL8/78</strain>
    </source>
</reference>
<name>A0A453GKS7_AEGTS</name>
<reference evidence="2" key="1">
    <citation type="journal article" date="2014" name="Science">
        <title>Ancient hybridizations among the ancestral genomes of bread wheat.</title>
        <authorList>
            <consortium name="International Wheat Genome Sequencing Consortium,"/>
            <person name="Marcussen T."/>
            <person name="Sandve S.R."/>
            <person name="Heier L."/>
            <person name="Spannagl M."/>
            <person name="Pfeifer M."/>
            <person name="Jakobsen K.S."/>
            <person name="Wulff B.B."/>
            <person name="Steuernagel B."/>
            <person name="Mayer K.F."/>
            <person name="Olsen O.A."/>
        </authorList>
    </citation>
    <scope>NUCLEOTIDE SEQUENCE [LARGE SCALE GENOMIC DNA]</scope>
    <source>
        <strain evidence="2">cv. AL8/78</strain>
    </source>
</reference>
<evidence type="ECO:0000313" key="1">
    <source>
        <dbReference type="EnsemblPlants" id="AET3Gv21088000.27"/>
    </source>
</evidence>
<accession>A0A453GKS7</accession>
<dbReference type="Gramene" id="AET3Gv21088000.27">
    <property type="protein sequence ID" value="AET3Gv21088000.27"/>
    <property type="gene ID" value="AET3Gv21088000"/>
</dbReference>